<dbReference type="Proteomes" id="UP001500547">
    <property type="component" value="Unassembled WGS sequence"/>
</dbReference>
<evidence type="ECO:0000313" key="3">
    <source>
        <dbReference type="Proteomes" id="UP001500547"/>
    </source>
</evidence>
<dbReference type="Pfam" id="PF13852">
    <property type="entry name" value="DUF4197"/>
    <property type="match status" value="1"/>
</dbReference>
<reference evidence="3" key="1">
    <citation type="journal article" date="2019" name="Int. J. Syst. Evol. Microbiol.">
        <title>The Global Catalogue of Microorganisms (GCM) 10K type strain sequencing project: providing services to taxonomists for standard genome sequencing and annotation.</title>
        <authorList>
            <consortium name="The Broad Institute Genomics Platform"/>
            <consortium name="The Broad Institute Genome Sequencing Center for Infectious Disease"/>
            <person name="Wu L."/>
            <person name="Ma J."/>
        </authorList>
    </citation>
    <scope>NUCLEOTIDE SEQUENCE [LARGE SCALE GENOMIC DNA]</scope>
    <source>
        <strain evidence="3">JCM 18715</strain>
    </source>
</reference>
<gene>
    <name evidence="2" type="ORF">GCM10025770_22470</name>
</gene>
<keyword evidence="1" id="KW-0732">Signal</keyword>
<accession>A0ABP9QQV0</accession>
<evidence type="ECO:0000256" key="1">
    <source>
        <dbReference type="SAM" id="SignalP"/>
    </source>
</evidence>
<sequence length="227" mass="24453">MQRRHFLAALAFSGLSFSVRASLLDALSSKDASAGLKQALEQGAGQAVAMLGAKDGFFASDRFRLPLPDSLQQLEPVLRTFGQGAALDELHLALNRAAETAVSEARPLLVGAVKSMSVQDAKGILTGGDDSVTQFFRGKTFDALTQKFLPVVSKVVAGQKLAERYDRIARQASKFGLISQDDAQLDRFVTRRALDALYMRIGDEEKAIRENPAQAVGKLAKKVFGAL</sequence>
<comment type="caution">
    <text evidence="2">The sequence shown here is derived from an EMBL/GenBank/DDBJ whole genome shotgun (WGS) entry which is preliminary data.</text>
</comment>
<dbReference type="EMBL" id="BAABLD010000008">
    <property type="protein sequence ID" value="GAA5166017.1"/>
    <property type="molecule type" value="Genomic_DNA"/>
</dbReference>
<keyword evidence="3" id="KW-1185">Reference proteome</keyword>
<feature type="chain" id="PRO_5045320348" evidence="1">
    <location>
        <begin position="22"/>
        <end position="227"/>
    </location>
</feature>
<feature type="signal peptide" evidence="1">
    <location>
        <begin position="1"/>
        <end position="21"/>
    </location>
</feature>
<name>A0ABP9QQV0_9RHOO</name>
<proteinExistence type="predicted"/>
<dbReference type="RefSeq" id="WP_345533047.1">
    <property type="nucleotide sequence ID" value="NZ_BAABLD010000008.1"/>
</dbReference>
<protein>
    <submittedName>
        <fullName evidence="2">DUF4197 domain-containing protein</fullName>
    </submittedName>
</protein>
<dbReference type="InterPro" id="IPR025245">
    <property type="entry name" value="DUF4197"/>
</dbReference>
<evidence type="ECO:0000313" key="2">
    <source>
        <dbReference type="EMBL" id="GAA5166017.1"/>
    </source>
</evidence>
<organism evidence="2 3">
    <name type="scientific">Viridibacterium curvum</name>
    <dbReference type="NCBI Taxonomy" id="1101404"/>
    <lineage>
        <taxon>Bacteria</taxon>
        <taxon>Pseudomonadati</taxon>
        <taxon>Pseudomonadota</taxon>
        <taxon>Betaproteobacteria</taxon>
        <taxon>Rhodocyclales</taxon>
        <taxon>Rhodocyclaceae</taxon>
        <taxon>Viridibacterium</taxon>
    </lineage>
</organism>